<evidence type="ECO:0000259" key="2">
    <source>
        <dbReference type="Pfam" id="PF24125"/>
    </source>
</evidence>
<keyword evidence="1" id="KW-0732">Signal</keyword>
<dbReference type="RefSeq" id="WP_221006258.1">
    <property type="nucleotide sequence ID" value="NZ_CP081150.1"/>
</dbReference>
<gene>
    <name evidence="3" type="ORF">K4H28_00085</name>
</gene>
<evidence type="ECO:0000313" key="4">
    <source>
        <dbReference type="Proteomes" id="UP000825679"/>
    </source>
</evidence>
<evidence type="ECO:0000256" key="1">
    <source>
        <dbReference type="SAM" id="SignalP"/>
    </source>
</evidence>
<dbReference type="Proteomes" id="UP000825679">
    <property type="component" value="Chromosome"/>
</dbReference>
<feature type="domain" description="Cds6 C-terminal" evidence="2">
    <location>
        <begin position="32"/>
        <end position="136"/>
    </location>
</feature>
<dbReference type="InterPro" id="IPR056203">
    <property type="entry name" value="Cds6_C"/>
</dbReference>
<proteinExistence type="predicted"/>
<dbReference type="EMBL" id="CP081150">
    <property type="protein sequence ID" value="QZA77880.1"/>
    <property type="molecule type" value="Genomic_DNA"/>
</dbReference>
<reference evidence="3 4" key="1">
    <citation type="submission" date="2021-08" db="EMBL/GenBank/DDBJ databases">
        <title>complete genome sequencing of Deefgea sp. D25.</title>
        <authorList>
            <person name="Bae J.-W."/>
            <person name="Gim D.-H."/>
        </authorList>
    </citation>
    <scope>NUCLEOTIDE SEQUENCE [LARGE SCALE GENOMIC DNA]</scope>
    <source>
        <strain evidence="3 4">D25</strain>
    </source>
</reference>
<protein>
    <submittedName>
        <fullName evidence="3">Nuclear transport factor 2 family protein</fullName>
    </submittedName>
</protein>
<sequence>MKRLIHFICLLLISTSLWANEVAPLSKNEQAIHTMVKDWAQAWQNQAIDEYLSFYSPEFIPANGLSLAQWQQQRRERVSEPLFIKTETNDIDITELRGAFAQVQFRQKYTAAKYQDQVMKALHLERLHGKWLIVKESSKPIKIK</sequence>
<feature type="signal peptide" evidence="1">
    <location>
        <begin position="1"/>
        <end position="19"/>
    </location>
</feature>
<keyword evidence="4" id="KW-1185">Reference proteome</keyword>
<organism evidence="3 4">
    <name type="scientific">Deefgea tanakiae</name>
    <dbReference type="NCBI Taxonomy" id="2865840"/>
    <lineage>
        <taxon>Bacteria</taxon>
        <taxon>Pseudomonadati</taxon>
        <taxon>Pseudomonadota</taxon>
        <taxon>Betaproteobacteria</taxon>
        <taxon>Neisseriales</taxon>
        <taxon>Chitinibacteraceae</taxon>
        <taxon>Deefgea</taxon>
    </lineage>
</organism>
<dbReference type="Pfam" id="PF24125">
    <property type="entry name" value="Cds6_C"/>
    <property type="match status" value="1"/>
</dbReference>
<dbReference type="InterPro" id="IPR032710">
    <property type="entry name" value="NTF2-like_dom_sf"/>
</dbReference>
<evidence type="ECO:0000313" key="3">
    <source>
        <dbReference type="EMBL" id="QZA77880.1"/>
    </source>
</evidence>
<dbReference type="Gene3D" id="3.10.450.50">
    <property type="match status" value="1"/>
</dbReference>
<name>A0ABX8Z9Q1_9NEIS</name>
<accession>A0ABX8Z9Q1</accession>
<feature type="chain" id="PRO_5046327526" evidence="1">
    <location>
        <begin position="20"/>
        <end position="144"/>
    </location>
</feature>
<dbReference type="SUPFAM" id="SSF54427">
    <property type="entry name" value="NTF2-like"/>
    <property type="match status" value="1"/>
</dbReference>